<keyword evidence="2" id="KW-1133">Transmembrane helix</keyword>
<protein>
    <recommendedName>
        <fullName evidence="5">DUF2333 family protein</fullName>
    </recommendedName>
</protein>
<name>A0A839V5S9_9GAMM</name>
<keyword evidence="2" id="KW-0812">Transmembrane</keyword>
<evidence type="ECO:0000313" key="3">
    <source>
        <dbReference type="EMBL" id="MBB3189348.1"/>
    </source>
</evidence>
<feature type="transmembrane region" description="Helical" evidence="2">
    <location>
        <begin position="30"/>
        <end position="48"/>
    </location>
</feature>
<feature type="region of interest" description="Disordered" evidence="1">
    <location>
        <begin position="334"/>
        <end position="421"/>
    </location>
</feature>
<feature type="compositionally biased region" description="Low complexity" evidence="1">
    <location>
        <begin position="410"/>
        <end position="421"/>
    </location>
</feature>
<accession>A0A839V5S9</accession>
<dbReference type="InterPro" id="IPR016936">
    <property type="entry name" value="UCP029693"/>
</dbReference>
<dbReference type="Proteomes" id="UP000547614">
    <property type="component" value="Unassembled WGS sequence"/>
</dbReference>
<evidence type="ECO:0008006" key="5">
    <source>
        <dbReference type="Google" id="ProtNLM"/>
    </source>
</evidence>
<evidence type="ECO:0000256" key="1">
    <source>
        <dbReference type="SAM" id="MobiDB-lite"/>
    </source>
</evidence>
<dbReference type="Pfam" id="PF10095">
    <property type="entry name" value="DUF2333"/>
    <property type="match status" value="1"/>
</dbReference>
<evidence type="ECO:0000313" key="4">
    <source>
        <dbReference type="Proteomes" id="UP000547614"/>
    </source>
</evidence>
<dbReference type="RefSeq" id="WP_183324100.1">
    <property type="nucleotide sequence ID" value="NZ_JACHXP010000002.1"/>
</dbReference>
<gene>
    <name evidence="3" type="ORF">FHR94_000570</name>
</gene>
<keyword evidence="4" id="KW-1185">Reference proteome</keyword>
<evidence type="ECO:0000256" key="2">
    <source>
        <dbReference type="SAM" id="Phobius"/>
    </source>
</evidence>
<proteinExistence type="predicted"/>
<dbReference type="EMBL" id="JACHXP010000002">
    <property type="protein sequence ID" value="MBB3189348.1"/>
    <property type="molecule type" value="Genomic_DNA"/>
</dbReference>
<reference evidence="3 4" key="1">
    <citation type="submission" date="2020-08" db="EMBL/GenBank/DDBJ databases">
        <title>Genomic Encyclopedia of Type Strains, Phase III (KMG-III): the genomes of soil and plant-associated and newly described type strains.</title>
        <authorList>
            <person name="Whitman W."/>
        </authorList>
    </citation>
    <scope>NUCLEOTIDE SEQUENCE [LARGE SCALE GENOMIC DNA]</scope>
    <source>
        <strain evidence="3 4">CECT 7282</strain>
    </source>
</reference>
<keyword evidence="2" id="KW-0472">Membrane</keyword>
<organism evidence="3 4">
    <name type="scientific">Halomonas cerina</name>
    <dbReference type="NCBI Taxonomy" id="447424"/>
    <lineage>
        <taxon>Bacteria</taxon>
        <taxon>Pseudomonadati</taxon>
        <taxon>Pseudomonadota</taxon>
        <taxon>Gammaproteobacteria</taxon>
        <taxon>Oceanospirillales</taxon>
        <taxon>Halomonadaceae</taxon>
        <taxon>Halomonas</taxon>
    </lineage>
</organism>
<feature type="compositionally biased region" description="Acidic residues" evidence="1">
    <location>
        <begin position="396"/>
        <end position="406"/>
    </location>
</feature>
<comment type="caution">
    <text evidence="3">The sequence shown here is derived from an EMBL/GenBank/DDBJ whole genome shotgun (WGS) entry which is preliminary data.</text>
</comment>
<dbReference type="AlphaFoldDB" id="A0A839V5S9"/>
<sequence>MALTGKGAARRRKRIEALERPEYGWIWKPLLAVVVLYLLVTLALGIWWSRTPPAFEVEQAVAEQRGADGGVSARGTVTVASLMTVIETLLEKPGGYLRNDVAPPGLWLDNMPAWEYGVLQQARRLATALPAMEQSQVDTLVTIQERLQADSTSWLYPGTERQLEKALSGLDDYLGRLEEHQETGFGHAGQGLVPWLEVMARDLDDLGLRLSASVGNPEALRYLDIEAGALPAGTPWYRVDNVFYEARGQGWALMQLLKAMQHDQADVLEAAGVTSRWTLLLAELERSQRRLWSPMVLNGSGFGVFANHSLVLANHMVRARDLARELAERLAQAVPVETPSPASPVAPGQATAPEPARAAGQGTPEQPTSDDAPTDAEDAQDAPPRADAETTGQEAAEPEEVEEASDEQMAAPEASPASPDE</sequence>